<comment type="caution">
    <text evidence="1">The sequence shown here is derived from an EMBL/GenBank/DDBJ whole genome shotgun (WGS) entry which is preliminary data.</text>
</comment>
<organism evidence="1 2">
    <name type="scientific">Edaphobacter modestus</name>
    <dbReference type="NCBI Taxonomy" id="388466"/>
    <lineage>
        <taxon>Bacteria</taxon>
        <taxon>Pseudomonadati</taxon>
        <taxon>Acidobacteriota</taxon>
        <taxon>Terriglobia</taxon>
        <taxon>Terriglobales</taxon>
        <taxon>Acidobacteriaceae</taxon>
        <taxon>Edaphobacter</taxon>
    </lineage>
</organism>
<name>A0A4Q7YPP1_9BACT</name>
<proteinExistence type="predicted"/>
<dbReference type="AlphaFoldDB" id="A0A4Q7YPP1"/>
<keyword evidence="2" id="KW-1185">Reference proteome</keyword>
<reference evidence="1 2" key="1">
    <citation type="submission" date="2019-02" db="EMBL/GenBank/DDBJ databases">
        <title>Genomic Encyclopedia of Archaeal and Bacterial Type Strains, Phase II (KMG-II): from individual species to whole genera.</title>
        <authorList>
            <person name="Goeker M."/>
        </authorList>
    </citation>
    <scope>NUCLEOTIDE SEQUENCE [LARGE SCALE GENOMIC DNA]</scope>
    <source>
        <strain evidence="1 2">DSM 18101</strain>
    </source>
</reference>
<accession>A0A4Q7YPP1</accession>
<protein>
    <submittedName>
        <fullName evidence="1">Uncharacterized protein YjgD (DUF1641 family)</fullName>
    </submittedName>
</protein>
<dbReference type="Proteomes" id="UP000292958">
    <property type="component" value="Unassembled WGS sequence"/>
</dbReference>
<sequence>MAVAVDFREFRPVDARQDLIRRVEHAPVEHAEAVLSAYELLQQLHEKGMLELLTGLLNAGDTVVNHVVGVVSSKEMVTALRIGLIFSNLLSSIDPDKLHNIIADAGKETPSLLSIGKLATSKDARQGMATAVGLLNVFGAALNAGKHG</sequence>
<gene>
    <name evidence="1" type="ORF">BDD14_0130</name>
</gene>
<evidence type="ECO:0000313" key="1">
    <source>
        <dbReference type="EMBL" id="RZU38843.1"/>
    </source>
</evidence>
<dbReference type="OrthoDB" id="119224at2"/>
<evidence type="ECO:0000313" key="2">
    <source>
        <dbReference type="Proteomes" id="UP000292958"/>
    </source>
</evidence>
<dbReference type="RefSeq" id="WP_130417136.1">
    <property type="nucleotide sequence ID" value="NZ_SHKW01000001.1"/>
</dbReference>
<dbReference type="EMBL" id="SHKW01000001">
    <property type="protein sequence ID" value="RZU38843.1"/>
    <property type="molecule type" value="Genomic_DNA"/>
</dbReference>